<name>A0A6N9JJL8_9ACTN</name>
<dbReference type="EMBL" id="WWSR01000009">
    <property type="protein sequence ID" value="MZJ39573.1"/>
    <property type="molecule type" value="Genomic_DNA"/>
</dbReference>
<dbReference type="GO" id="GO:0003677">
    <property type="term" value="F:DNA binding"/>
    <property type="evidence" value="ECO:0007669"/>
    <property type="project" value="InterPro"/>
</dbReference>
<dbReference type="SUPFAM" id="SSF47413">
    <property type="entry name" value="lambda repressor-like DNA-binding domains"/>
    <property type="match status" value="1"/>
</dbReference>
<dbReference type="AlphaFoldDB" id="A0A6N9JJL8"/>
<evidence type="ECO:0000313" key="2">
    <source>
        <dbReference type="Proteomes" id="UP000469380"/>
    </source>
</evidence>
<gene>
    <name evidence="1" type="ORF">GT464_06370</name>
</gene>
<comment type="caution">
    <text evidence="1">The sequence shown here is derived from an EMBL/GenBank/DDBJ whole genome shotgun (WGS) entry which is preliminary data.</text>
</comment>
<dbReference type="InterPro" id="IPR010982">
    <property type="entry name" value="Lambda_DNA-bd_dom_sf"/>
</dbReference>
<organism evidence="1 2">
    <name type="scientific">Collinsella aerofaciens</name>
    <dbReference type="NCBI Taxonomy" id="74426"/>
    <lineage>
        <taxon>Bacteria</taxon>
        <taxon>Bacillati</taxon>
        <taxon>Actinomycetota</taxon>
        <taxon>Coriobacteriia</taxon>
        <taxon>Coriobacteriales</taxon>
        <taxon>Coriobacteriaceae</taxon>
        <taxon>Collinsella</taxon>
    </lineage>
</organism>
<evidence type="ECO:0008006" key="3">
    <source>
        <dbReference type="Google" id="ProtNLM"/>
    </source>
</evidence>
<dbReference type="Proteomes" id="UP000469380">
    <property type="component" value="Unassembled WGS sequence"/>
</dbReference>
<reference evidence="1 2" key="1">
    <citation type="journal article" date="2019" name="Nat. Med.">
        <title>A library of human gut bacterial isolates paired with longitudinal multiomics data enables mechanistic microbiome research.</title>
        <authorList>
            <person name="Poyet M."/>
            <person name="Groussin M."/>
            <person name="Gibbons S.M."/>
            <person name="Avila-Pacheco J."/>
            <person name="Jiang X."/>
            <person name="Kearney S.M."/>
            <person name="Perrotta A.R."/>
            <person name="Berdy B."/>
            <person name="Zhao S."/>
            <person name="Lieberman T.D."/>
            <person name="Swanson P.K."/>
            <person name="Smith M."/>
            <person name="Roesemann S."/>
            <person name="Alexander J.E."/>
            <person name="Rich S.A."/>
            <person name="Livny J."/>
            <person name="Vlamakis H."/>
            <person name="Clish C."/>
            <person name="Bullock K."/>
            <person name="Deik A."/>
            <person name="Scott J."/>
            <person name="Pierce K.A."/>
            <person name="Xavier R.J."/>
            <person name="Alm E.J."/>
        </authorList>
    </citation>
    <scope>NUCLEOTIDE SEQUENCE [LARGE SCALE GENOMIC DNA]</scope>
    <source>
        <strain evidence="1 2">BIOML-A20</strain>
    </source>
</reference>
<proteinExistence type="predicted"/>
<dbReference type="Gene3D" id="1.10.260.40">
    <property type="entry name" value="lambda repressor-like DNA-binding domains"/>
    <property type="match status" value="1"/>
</dbReference>
<evidence type="ECO:0000313" key="1">
    <source>
        <dbReference type="EMBL" id="MZJ39573.1"/>
    </source>
</evidence>
<dbReference type="RefSeq" id="WP_161160525.1">
    <property type="nucleotide sequence ID" value="NZ_WWSR01000009.1"/>
</dbReference>
<sequence>MVKDDLFAAARAGAGMTQAKAASICGLSLEAYRSREKKPGDFRLKELSSLAESMGENSRKILSDAVLSIFLPE</sequence>
<accession>A0A6N9JJL8</accession>
<protein>
    <recommendedName>
        <fullName evidence="3">HTH cro/C1-type domain-containing protein</fullName>
    </recommendedName>
</protein>